<dbReference type="EMBL" id="LAJX01000028">
    <property type="protein sequence ID" value="KJV07577.1"/>
    <property type="molecule type" value="Genomic_DNA"/>
</dbReference>
<gene>
    <name evidence="2" type="ORF">VZ94_03870</name>
</gene>
<reference evidence="2 3" key="2">
    <citation type="journal article" date="2016" name="Microb. Ecol.">
        <title>Genome Characteristics of a Novel Type I Methanotroph (Sn10-6) Isolated from a Flooded Indian Rice Field.</title>
        <authorList>
            <person name="Rahalkar M.C."/>
            <person name="Pandit P.S."/>
            <person name="Dhakephalkar P.K."/>
            <person name="Pore S."/>
            <person name="Arora P."/>
            <person name="Kapse N."/>
        </authorList>
    </citation>
    <scope>NUCLEOTIDE SEQUENCE [LARGE SCALE GENOMIC DNA]</scope>
    <source>
        <strain evidence="2 3">Sn10-6</strain>
    </source>
</reference>
<evidence type="ECO:0000313" key="2">
    <source>
        <dbReference type="EMBL" id="KJV07577.1"/>
    </source>
</evidence>
<dbReference type="RefSeq" id="WP_045778237.1">
    <property type="nucleotide sequence ID" value="NZ_LAJX01000028.1"/>
</dbReference>
<evidence type="ECO:0008006" key="4">
    <source>
        <dbReference type="Google" id="ProtNLM"/>
    </source>
</evidence>
<comment type="caution">
    <text evidence="2">The sequence shown here is derived from an EMBL/GenBank/DDBJ whole genome shotgun (WGS) entry which is preliminary data.</text>
</comment>
<dbReference type="Proteomes" id="UP000033684">
    <property type="component" value="Unassembled WGS sequence"/>
</dbReference>
<dbReference type="PATRIC" id="fig|1632867.3.peg.3396"/>
<keyword evidence="1" id="KW-0732">Signal</keyword>
<reference evidence="3" key="1">
    <citation type="submission" date="2015-03" db="EMBL/GenBank/DDBJ databases">
        <title>Draft genome sequence of a novel methanotroph (Sn10-6) isolated from flooded ricefield rhizosphere in India.</title>
        <authorList>
            <person name="Pandit P.S."/>
            <person name="Pore S.D."/>
            <person name="Arora P."/>
            <person name="Kapse N.G."/>
            <person name="Dhakephalkar P.K."/>
            <person name="Rahalkar M.C."/>
        </authorList>
    </citation>
    <scope>NUCLEOTIDE SEQUENCE [LARGE SCALE GENOMIC DNA]</scope>
    <source>
        <strain evidence="3">Sn10-6</strain>
    </source>
</reference>
<dbReference type="OrthoDB" id="8526313at2"/>
<feature type="chain" id="PRO_5002462433" description="DUF1318 domain-containing protein" evidence="1">
    <location>
        <begin position="27"/>
        <end position="196"/>
    </location>
</feature>
<keyword evidence="3" id="KW-1185">Reference proteome</keyword>
<dbReference type="InterPro" id="IPR008309">
    <property type="entry name" value="YdbL"/>
</dbReference>
<evidence type="ECO:0000313" key="3">
    <source>
        <dbReference type="Proteomes" id="UP000033684"/>
    </source>
</evidence>
<protein>
    <recommendedName>
        <fullName evidence="4">DUF1318 domain-containing protein</fullName>
    </recommendedName>
</protein>
<name>A0A0F3ILQ5_9GAMM</name>
<proteinExistence type="predicted"/>
<dbReference type="PROSITE" id="PS51257">
    <property type="entry name" value="PROKAR_LIPOPROTEIN"/>
    <property type="match status" value="1"/>
</dbReference>
<dbReference type="Pfam" id="PF07027">
    <property type="entry name" value="DUF1318"/>
    <property type="match status" value="1"/>
</dbReference>
<organism evidence="2 3">
    <name type="scientific">Methylocucumis oryzae</name>
    <dbReference type="NCBI Taxonomy" id="1632867"/>
    <lineage>
        <taxon>Bacteria</taxon>
        <taxon>Pseudomonadati</taxon>
        <taxon>Pseudomonadota</taxon>
        <taxon>Gammaproteobacteria</taxon>
        <taxon>Methylococcales</taxon>
        <taxon>Methylococcaceae</taxon>
        <taxon>Methylocucumis</taxon>
    </lineage>
</organism>
<accession>A0A0F3ILQ5</accession>
<sequence>MHKLFWLSAGLLSACVTINIYFPAAAADKAADEIIQDIQDLKPNAPAEKPHSENSDAMLSAELLLDRAISLVINNAYADEPDLTLDSSDIRQIRADLEARFASLLPNYQQGNIGLQADGLLVIRNLSSLSLKDKASLTKLINAENADRLKLYQAIANANNHPEWSEQIKQRFASRWASHAQSGWWYQTANGIWKQK</sequence>
<dbReference type="AlphaFoldDB" id="A0A0F3ILQ5"/>
<feature type="signal peptide" evidence="1">
    <location>
        <begin position="1"/>
        <end position="26"/>
    </location>
</feature>
<evidence type="ECO:0000256" key="1">
    <source>
        <dbReference type="SAM" id="SignalP"/>
    </source>
</evidence>